<dbReference type="InterPro" id="IPR005586">
    <property type="entry name" value="ABC_trans_aux"/>
</dbReference>
<dbReference type="PROSITE" id="PS51257">
    <property type="entry name" value="PROKAR_LIPOPROTEIN"/>
    <property type="match status" value="1"/>
</dbReference>
<evidence type="ECO:0000313" key="2">
    <source>
        <dbReference type="EMBL" id="MBU4684137.1"/>
    </source>
</evidence>
<gene>
    <name evidence="2" type="primary">pqiC</name>
    <name evidence="2" type="ORF">KC222_19245</name>
</gene>
<dbReference type="EMBL" id="JAGRYU010000035">
    <property type="protein sequence ID" value="MBU4684137.1"/>
    <property type="molecule type" value="Genomic_DNA"/>
</dbReference>
<organism evidence="2 3">
    <name type="scientific">Cedecea davisae</name>
    <dbReference type="NCBI Taxonomy" id="158484"/>
    <lineage>
        <taxon>Bacteria</taxon>
        <taxon>Pseudomonadati</taxon>
        <taxon>Pseudomonadota</taxon>
        <taxon>Gammaproteobacteria</taxon>
        <taxon>Enterobacterales</taxon>
        <taxon>Enterobacteriaceae</taxon>
        <taxon>Cedecea</taxon>
    </lineage>
</organism>
<accession>A0ABS6DLU5</accession>
<reference evidence="2 3" key="1">
    <citation type="submission" date="2021-04" db="EMBL/GenBank/DDBJ databases">
        <authorList>
            <person name="Seiffert S.N."/>
        </authorList>
    </citation>
    <scope>NUCLEOTIDE SEQUENCE [LARGE SCALE GENOMIC DNA]</scope>
    <source>
        <strain evidence="2 3">1</strain>
    </source>
</reference>
<evidence type="ECO:0000259" key="1">
    <source>
        <dbReference type="Pfam" id="PF03886"/>
    </source>
</evidence>
<proteinExistence type="predicted"/>
<sequence length="188" mass="20666">MKKWLTLAAVITLSACSGSDNGKTWYQLPQTSQPAMQAVSQPGTHLLWVDQVTVPDFLAGTGVVYQTTDVQYVIATNNLWASPLDQQLRNTLVSNLSSALPGWVVASQPLGNDQQALSVNVTGFHGRYDGKVIVSGEWLVKRQGEIIKRPFHIELKQQADGYDSMVKTLAQAWQQEAQSIASQITRLN</sequence>
<dbReference type="NCBIfam" id="NF033620">
    <property type="entry name" value="pqiC"/>
    <property type="match status" value="1"/>
</dbReference>
<feature type="domain" description="ABC-type transport auxiliary lipoprotein component" evidence="1">
    <location>
        <begin position="26"/>
        <end position="181"/>
    </location>
</feature>
<dbReference type="InterPro" id="IPR049736">
    <property type="entry name" value="PqiC"/>
</dbReference>
<reference evidence="3" key="2">
    <citation type="submission" date="2023-07" db="EMBL/GenBank/DDBJ databases">
        <title>Cedecea davisae an AmpC producer and its therapeutic implications.</title>
        <authorList>
            <person name="Notter J."/>
        </authorList>
    </citation>
    <scope>NUCLEOTIDE SEQUENCE [LARGE SCALE GENOMIC DNA]</scope>
    <source>
        <strain evidence="3">1</strain>
    </source>
</reference>
<dbReference type="Proteomes" id="UP000686327">
    <property type="component" value="Unassembled WGS sequence"/>
</dbReference>
<name>A0ABS6DLU5_9ENTR</name>
<keyword evidence="3" id="KW-1185">Reference proteome</keyword>
<dbReference type="RefSeq" id="WP_216376948.1">
    <property type="nucleotide sequence ID" value="NZ_JAGRYT010000038.1"/>
</dbReference>
<protein>
    <submittedName>
        <fullName evidence="2">Membrane integrity-associated transporter subunit PqiC</fullName>
    </submittedName>
</protein>
<evidence type="ECO:0000313" key="3">
    <source>
        <dbReference type="Proteomes" id="UP000686327"/>
    </source>
</evidence>
<comment type="caution">
    <text evidence="2">The sequence shown here is derived from an EMBL/GenBank/DDBJ whole genome shotgun (WGS) entry which is preliminary data.</text>
</comment>
<dbReference type="Pfam" id="PF03886">
    <property type="entry name" value="ABC_trans_aux"/>
    <property type="match status" value="1"/>
</dbReference>